<keyword evidence="4" id="KW-1185">Reference proteome</keyword>
<protein>
    <recommendedName>
        <fullName evidence="5">DUF1445 domain-containing protein</fullName>
    </recommendedName>
</protein>
<dbReference type="RefSeq" id="XP_007720502.1">
    <property type="nucleotide sequence ID" value="XM_007722312.1"/>
</dbReference>
<dbReference type="GeneID" id="19156301"/>
<dbReference type="Gene3D" id="3.30.2040.10">
    <property type="entry name" value="PSTPO5379-like domain"/>
    <property type="match status" value="1"/>
</dbReference>
<dbReference type="Proteomes" id="UP000019484">
    <property type="component" value="Unassembled WGS sequence"/>
</dbReference>
<dbReference type="Gene3D" id="3.40.1640.10">
    <property type="entry name" value="PSTPO5379-like"/>
    <property type="match status" value="1"/>
</dbReference>
<keyword evidence="2" id="KW-0456">Lyase</keyword>
<evidence type="ECO:0000256" key="2">
    <source>
        <dbReference type="ARBA" id="ARBA00023239"/>
    </source>
</evidence>
<dbReference type="STRING" id="1182541.W9YUT0"/>
<dbReference type="HOGENOM" id="CLU_059759_1_0_1"/>
<dbReference type="GO" id="GO:0047820">
    <property type="term" value="F:D-glutamate cyclase activity"/>
    <property type="evidence" value="ECO:0007669"/>
    <property type="project" value="TreeGrafter"/>
</dbReference>
<accession>W9YUT0</accession>
<evidence type="ECO:0008006" key="5">
    <source>
        <dbReference type="Google" id="ProtNLM"/>
    </source>
</evidence>
<name>W9YUT0_9EURO</name>
<dbReference type="OrthoDB" id="10262538at2759"/>
<dbReference type="GO" id="GO:0006536">
    <property type="term" value="P:glutamate metabolic process"/>
    <property type="evidence" value="ECO:0007669"/>
    <property type="project" value="TreeGrafter"/>
</dbReference>
<evidence type="ECO:0000313" key="3">
    <source>
        <dbReference type="EMBL" id="EXJ96273.1"/>
    </source>
</evidence>
<dbReference type="SUPFAM" id="SSF160920">
    <property type="entry name" value="PSTPO5379-like"/>
    <property type="match status" value="1"/>
</dbReference>
<dbReference type="PANTHER" id="PTHR32022:SF10">
    <property type="entry name" value="D-GLUTAMATE CYCLASE, MITOCHONDRIAL"/>
    <property type="match status" value="1"/>
</dbReference>
<dbReference type="AlphaFoldDB" id="W9YUT0"/>
<dbReference type="FunFam" id="3.30.2040.10:FF:000001">
    <property type="entry name" value="D-glutamate cyclase, mitochondrial"/>
    <property type="match status" value="1"/>
</dbReference>
<evidence type="ECO:0000256" key="1">
    <source>
        <dbReference type="ARBA" id="ARBA00007896"/>
    </source>
</evidence>
<evidence type="ECO:0000313" key="4">
    <source>
        <dbReference type="Proteomes" id="UP000019484"/>
    </source>
</evidence>
<dbReference type="PANTHER" id="PTHR32022">
    <property type="entry name" value="D-GLUTAMATE CYCLASE, MITOCHONDRIAL"/>
    <property type="match status" value="1"/>
</dbReference>
<dbReference type="InterPro" id="IPR009906">
    <property type="entry name" value="D-Glu_cyclase"/>
</dbReference>
<comment type="similarity">
    <text evidence="1">Belongs to the D-glutamate cyclase family.</text>
</comment>
<reference evidence="3 4" key="1">
    <citation type="submission" date="2013-03" db="EMBL/GenBank/DDBJ databases">
        <title>The Genome Sequence of Capronia coronata CBS 617.96.</title>
        <authorList>
            <consortium name="The Broad Institute Genomics Platform"/>
            <person name="Cuomo C."/>
            <person name="de Hoog S."/>
            <person name="Gorbushina A."/>
            <person name="Walker B."/>
            <person name="Young S.K."/>
            <person name="Zeng Q."/>
            <person name="Gargeya S."/>
            <person name="Fitzgerald M."/>
            <person name="Haas B."/>
            <person name="Abouelleil A."/>
            <person name="Allen A.W."/>
            <person name="Alvarado L."/>
            <person name="Arachchi H.M."/>
            <person name="Berlin A.M."/>
            <person name="Chapman S.B."/>
            <person name="Gainer-Dewar J."/>
            <person name="Goldberg J."/>
            <person name="Griggs A."/>
            <person name="Gujja S."/>
            <person name="Hansen M."/>
            <person name="Howarth C."/>
            <person name="Imamovic A."/>
            <person name="Ireland A."/>
            <person name="Larimer J."/>
            <person name="McCowan C."/>
            <person name="Murphy C."/>
            <person name="Pearson M."/>
            <person name="Poon T.W."/>
            <person name="Priest M."/>
            <person name="Roberts A."/>
            <person name="Saif S."/>
            <person name="Shea T."/>
            <person name="Sisk P."/>
            <person name="Sykes S."/>
            <person name="Wortman J."/>
            <person name="Nusbaum C."/>
            <person name="Birren B."/>
        </authorList>
    </citation>
    <scope>NUCLEOTIDE SEQUENCE [LARGE SCALE GENOMIC DNA]</scope>
    <source>
        <strain evidence="3 4">CBS 617.96</strain>
    </source>
</reference>
<dbReference type="Pfam" id="PF07286">
    <property type="entry name" value="D-Glu_cyclase"/>
    <property type="match status" value="1"/>
</dbReference>
<dbReference type="eggNOG" id="ENOG502QV7A">
    <property type="taxonomic scope" value="Eukaryota"/>
</dbReference>
<dbReference type="InterPro" id="IPR038021">
    <property type="entry name" value="Putative_hydro-lyase"/>
</dbReference>
<dbReference type="EMBL" id="AMWN01000001">
    <property type="protein sequence ID" value="EXJ96273.1"/>
    <property type="molecule type" value="Genomic_DNA"/>
</dbReference>
<gene>
    <name evidence="3" type="ORF">A1O1_01399</name>
</gene>
<organism evidence="3 4">
    <name type="scientific">Capronia coronata CBS 617.96</name>
    <dbReference type="NCBI Taxonomy" id="1182541"/>
    <lineage>
        <taxon>Eukaryota</taxon>
        <taxon>Fungi</taxon>
        <taxon>Dikarya</taxon>
        <taxon>Ascomycota</taxon>
        <taxon>Pezizomycotina</taxon>
        <taxon>Eurotiomycetes</taxon>
        <taxon>Chaetothyriomycetidae</taxon>
        <taxon>Chaetothyriales</taxon>
        <taxon>Herpotrichiellaceae</taxon>
        <taxon>Capronia</taxon>
    </lineage>
</organism>
<proteinExistence type="inferred from homology"/>
<sequence>MAPIAVTHVVEAAKPSKTTGNRKSAVEETGESIRLAARAGEYTDQTSGVAPTYVQANLIVLPSQYASDFRLLCRRNPVPCPLLAESKEVGRWDQLQSWIQGVTGDQITKDLDIRNDISKYMVYENGNLTKSHCHNVEAEWTEDHVGFLIGCSYSFETALTAAGLLPAHTAHGRNVPMYRTKIPLCPAGVFQHSTYVVSMRPYRRRDIEKVRGITRPYVATHGEPIDWGWDAVERLGIQDLSRPEYGEAPIATDGSPLVRGMGIEDDELVPVFWGCGVTPQEAIRRAKPEGTVIGHAPGHMLVLDIRDWDIIPKQEEIPI</sequence>
<comment type="caution">
    <text evidence="3">The sequence shown here is derived from an EMBL/GenBank/DDBJ whole genome shotgun (WGS) entry which is preliminary data.</text>
</comment>